<dbReference type="InterPro" id="IPR001660">
    <property type="entry name" value="SAM"/>
</dbReference>
<dbReference type="PANTHER" id="PTHR24155">
    <property type="entry name" value="OSTEOCLAST-STIMULATING FACTOR 1"/>
    <property type="match status" value="1"/>
</dbReference>
<evidence type="ECO:0000256" key="1">
    <source>
        <dbReference type="SAM" id="MobiDB-lite"/>
    </source>
</evidence>
<evidence type="ECO:0000313" key="4">
    <source>
        <dbReference type="RefSeq" id="XP_030758089.1"/>
    </source>
</evidence>
<dbReference type="GO" id="GO:0019903">
    <property type="term" value="F:protein phosphatase binding"/>
    <property type="evidence" value="ECO:0007669"/>
    <property type="project" value="TreeGrafter"/>
</dbReference>
<proteinExistence type="predicted"/>
<feature type="compositionally biased region" description="Low complexity" evidence="1">
    <location>
        <begin position="493"/>
        <end position="504"/>
    </location>
</feature>
<evidence type="ECO:0000259" key="2">
    <source>
        <dbReference type="PROSITE" id="PS50105"/>
    </source>
</evidence>
<dbReference type="FunCoup" id="A0A6J2Y516">
    <property type="interactions" value="41"/>
</dbReference>
<gene>
    <name evidence="4" type="primary">LOC115883824</name>
</gene>
<dbReference type="GO" id="GO:0007185">
    <property type="term" value="P:cell surface receptor protein tyrosine phosphatase signaling pathway"/>
    <property type="evidence" value="ECO:0007669"/>
    <property type="project" value="TreeGrafter"/>
</dbReference>
<feature type="compositionally biased region" description="Low complexity" evidence="1">
    <location>
        <begin position="382"/>
        <end position="398"/>
    </location>
</feature>
<dbReference type="SUPFAM" id="SSF47769">
    <property type="entry name" value="SAM/Pointed domain"/>
    <property type="match status" value="2"/>
</dbReference>
<accession>A0A6J2Y516</accession>
<organism evidence="3 4">
    <name type="scientific">Sitophilus oryzae</name>
    <name type="common">Rice weevil</name>
    <name type="synonym">Curculio oryzae</name>
    <dbReference type="NCBI Taxonomy" id="7048"/>
    <lineage>
        <taxon>Eukaryota</taxon>
        <taxon>Metazoa</taxon>
        <taxon>Ecdysozoa</taxon>
        <taxon>Arthropoda</taxon>
        <taxon>Hexapoda</taxon>
        <taxon>Insecta</taxon>
        <taxon>Pterygota</taxon>
        <taxon>Neoptera</taxon>
        <taxon>Endopterygota</taxon>
        <taxon>Coleoptera</taxon>
        <taxon>Polyphaga</taxon>
        <taxon>Cucujiformia</taxon>
        <taxon>Curculionidae</taxon>
        <taxon>Dryophthorinae</taxon>
        <taxon>Sitophilus</taxon>
    </lineage>
</organism>
<dbReference type="KEGG" id="soy:115883824"/>
<dbReference type="GO" id="GO:0007409">
    <property type="term" value="P:axonogenesis"/>
    <property type="evidence" value="ECO:0007669"/>
    <property type="project" value="TreeGrafter"/>
</dbReference>
<dbReference type="AlphaFoldDB" id="A0A6J2Y516"/>
<dbReference type="SMART" id="SM00454">
    <property type="entry name" value="SAM"/>
    <property type="match status" value="2"/>
</dbReference>
<protein>
    <submittedName>
        <fullName evidence="4">Caskin-2-like isoform X1</fullName>
    </submittedName>
</protein>
<dbReference type="CDD" id="cd09497">
    <property type="entry name" value="SAM_caskin1_2_repeat1"/>
    <property type="match status" value="1"/>
</dbReference>
<dbReference type="FunFam" id="1.10.150.50:FF:000028">
    <property type="entry name" value="caskin-2 isoform X2"/>
    <property type="match status" value="1"/>
</dbReference>
<dbReference type="Proteomes" id="UP000504635">
    <property type="component" value="Unplaced"/>
</dbReference>
<name>A0A6J2Y516_SITOR</name>
<feature type="region of interest" description="Disordered" evidence="1">
    <location>
        <begin position="338"/>
        <end position="422"/>
    </location>
</feature>
<dbReference type="CDD" id="cd09498">
    <property type="entry name" value="SAM_caskin1_2_repeat2"/>
    <property type="match status" value="1"/>
</dbReference>
<dbReference type="Pfam" id="PF00536">
    <property type="entry name" value="SAM_1"/>
    <property type="match status" value="2"/>
</dbReference>
<feature type="domain" description="SAM" evidence="2">
    <location>
        <begin position="12"/>
        <end position="70"/>
    </location>
</feature>
<dbReference type="InParanoid" id="A0A6J2Y516"/>
<feature type="compositionally biased region" description="Pro residues" evidence="1">
    <location>
        <begin position="399"/>
        <end position="409"/>
    </location>
</feature>
<feature type="compositionally biased region" description="Low complexity" evidence="1">
    <location>
        <begin position="438"/>
        <end position="452"/>
    </location>
</feature>
<dbReference type="InterPro" id="IPR035497">
    <property type="entry name" value="Caskin1/2_SAM_1"/>
</dbReference>
<reference evidence="4" key="1">
    <citation type="submission" date="2025-08" db="UniProtKB">
        <authorList>
            <consortium name="RefSeq"/>
        </authorList>
    </citation>
    <scope>IDENTIFICATION</scope>
    <source>
        <tissue evidence="4">Gonads</tissue>
    </source>
</reference>
<feature type="domain" description="SAM" evidence="2">
    <location>
        <begin position="76"/>
        <end position="140"/>
    </location>
</feature>
<dbReference type="OrthoDB" id="6156898at2759"/>
<dbReference type="GO" id="GO:0035591">
    <property type="term" value="F:signaling adaptor activity"/>
    <property type="evidence" value="ECO:0007669"/>
    <property type="project" value="TreeGrafter"/>
</dbReference>
<dbReference type="GO" id="GO:0005925">
    <property type="term" value="C:focal adhesion"/>
    <property type="evidence" value="ECO:0007669"/>
    <property type="project" value="TreeGrafter"/>
</dbReference>
<dbReference type="InterPro" id="IPR035498">
    <property type="entry name" value="Caskin1/2_SAM_2"/>
</dbReference>
<dbReference type="FunFam" id="1.10.150.50:FF:000071">
    <property type="entry name" value="Caskin, isoform D"/>
    <property type="match status" value="1"/>
</dbReference>
<feature type="compositionally biased region" description="Pro residues" evidence="1">
    <location>
        <begin position="480"/>
        <end position="492"/>
    </location>
</feature>
<feature type="region of interest" description="Disordered" evidence="1">
    <location>
        <begin position="435"/>
        <end position="512"/>
    </location>
</feature>
<dbReference type="PROSITE" id="PS50105">
    <property type="entry name" value="SAM_DOMAIN"/>
    <property type="match status" value="2"/>
</dbReference>
<dbReference type="InterPro" id="IPR013761">
    <property type="entry name" value="SAM/pointed_sf"/>
</dbReference>
<dbReference type="GO" id="GO:0030424">
    <property type="term" value="C:axon"/>
    <property type="evidence" value="ECO:0007669"/>
    <property type="project" value="TreeGrafter"/>
</dbReference>
<dbReference type="Gene3D" id="1.10.150.50">
    <property type="entry name" value="Transcription Factor, Ets-1"/>
    <property type="match status" value="2"/>
</dbReference>
<evidence type="ECO:0000313" key="3">
    <source>
        <dbReference type="Proteomes" id="UP000504635"/>
    </source>
</evidence>
<dbReference type="GeneID" id="115883824"/>
<dbReference type="PANTHER" id="PTHR24155:SF11">
    <property type="entry name" value="CASKIN, ISOFORM B"/>
    <property type="match status" value="1"/>
</dbReference>
<sequence length="539" mass="60053">MIHQGVPDQDIIHSWLVDLQFEEYYPLFVSAGYDLPTIGRMTPEDLTAIGIKKPNHRKKLKAEIAQLNLPDNLPEFIPGSLEEWLNLLRLDEYLSAFIEQGYQTIDDVAQLTWEDLEEFGIVKLGHQKKVMLAIKRIKDIKAGKRINSESNRIYSTQDVLVHVPMDLPSPGAPPQVHSTFRSFHQPWEIDQTRHMTTSMGPTTNPSYTYSMYCTDIVPIKIRTGRGKSLESLEDPNERTHHTFSADNTQTFYYQQPVGWRVRSYDDGDLTPTNETALLYEGGGTLPRPRGIIRPRPIAKITAKARETFPDFEKPQFNPEKYSAGPQYKPVPNAYAQYGSPMMGKKIPPNPPKRRDSECGSEETTTVEIHHVQTSSPLPLPAYPSSDSLSISLDSGGDLPLPPPPAPGTPPGKLNSSQSWGAEEQELIKTLALQHRNGSDASFKSSSSTESDSLPFANENAGTIRTRAGTAGRQAEFSSPKPRPGLPPHPSPTPNTSRTPNTSSRNRAEQPVDVLNDIGNMLANLTDELDAMLEEEKRQQ</sequence>
<keyword evidence="3" id="KW-1185">Reference proteome</keyword>
<dbReference type="RefSeq" id="XP_030758089.1">
    <property type="nucleotide sequence ID" value="XM_030902229.1"/>
</dbReference>